<evidence type="ECO:0000313" key="1">
    <source>
        <dbReference type="EMBL" id="KAI9919664.1"/>
    </source>
</evidence>
<evidence type="ECO:0000313" key="2">
    <source>
        <dbReference type="Proteomes" id="UP001163321"/>
    </source>
</evidence>
<dbReference type="Proteomes" id="UP001163321">
    <property type="component" value="Chromosome 11"/>
</dbReference>
<proteinExistence type="predicted"/>
<dbReference type="EMBL" id="CM047590">
    <property type="protein sequence ID" value="KAI9919664.1"/>
    <property type="molecule type" value="Genomic_DNA"/>
</dbReference>
<protein>
    <submittedName>
        <fullName evidence="1">Uncharacterized protein</fullName>
    </submittedName>
</protein>
<sequence>MLEYSYLRFASIEYLMLIALEEINEFMFLQQLTRQQKTRPKPFFLYSQVTFNFKGSEGFPPEAEAAMKAIESKKPQN</sequence>
<name>A0ACC0WLM6_9STRA</name>
<organism evidence="1 2">
    <name type="scientific">Peronosclerospora sorghi</name>
    <dbReference type="NCBI Taxonomy" id="230839"/>
    <lineage>
        <taxon>Eukaryota</taxon>
        <taxon>Sar</taxon>
        <taxon>Stramenopiles</taxon>
        <taxon>Oomycota</taxon>
        <taxon>Peronosporomycetes</taxon>
        <taxon>Peronosporales</taxon>
        <taxon>Peronosporaceae</taxon>
        <taxon>Peronosclerospora</taxon>
    </lineage>
</organism>
<accession>A0ACC0WLM6</accession>
<reference evidence="1 2" key="1">
    <citation type="journal article" date="2022" name="bioRxiv">
        <title>The genome of the oomycete Peronosclerospora sorghi, a cosmopolitan pathogen of maize and sorghum, is inflated with dispersed pseudogenes.</title>
        <authorList>
            <person name="Fletcher K."/>
            <person name="Martin F."/>
            <person name="Isakeit T."/>
            <person name="Cavanaugh K."/>
            <person name="Magill C."/>
            <person name="Michelmore R."/>
        </authorList>
    </citation>
    <scope>NUCLEOTIDE SEQUENCE [LARGE SCALE GENOMIC DNA]</scope>
    <source>
        <strain evidence="1">P6</strain>
    </source>
</reference>
<gene>
    <name evidence="1" type="ORF">PsorP6_017766</name>
</gene>
<comment type="caution">
    <text evidence="1">The sequence shown here is derived from an EMBL/GenBank/DDBJ whole genome shotgun (WGS) entry which is preliminary data.</text>
</comment>
<keyword evidence="2" id="KW-1185">Reference proteome</keyword>